<evidence type="ECO:0000313" key="1">
    <source>
        <dbReference type="EMBL" id="KAJ8674862.1"/>
    </source>
</evidence>
<name>A0ACC2NXB5_9HYME</name>
<gene>
    <name evidence="1" type="ORF">QAD02_010648</name>
</gene>
<proteinExistence type="predicted"/>
<dbReference type="Proteomes" id="UP001239111">
    <property type="component" value="Chromosome 2"/>
</dbReference>
<accession>A0ACC2NXB5</accession>
<reference evidence="1" key="1">
    <citation type="submission" date="2023-04" db="EMBL/GenBank/DDBJ databases">
        <title>A chromosome-level genome assembly of the parasitoid wasp Eretmocerus hayati.</title>
        <authorList>
            <person name="Zhong Y."/>
            <person name="Liu S."/>
            <person name="Liu Y."/>
        </authorList>
    </citation>
    <scope>NUCLEOTIDE SEQUENCE</scope>
    <source>
        <strain evidence="1">ZJU_SS_LIU_2023</strain>
    </source>
</reference>
<protein>
    <submittedName>
        <fullName evidence="1">Uncharacterized protein</fullName>
    </submittedName>
</protein>
<sequence>MTHSRIFQQNRALGYVSNHIPVVTRYIQRRKENLIVTCTGRSFHTYGCSHFTLLSVSPAHPEDISCLAADTFHVYTASGNKIYAWRRGNELKHTYAAHECQVHILMPFGPHLISVDDDSNLKIWDIKTEEVVAESSFKNSVFKVTSLMHPSTYINKILLGSEQGKMQLWNIKVMKMIYSFEGWDCMINVIEQAPAVDVVAVGLADGRIILHNLKMDKTVFQVVQDWGLVTSISFRTDGHTIMATGTLQGHIVLWNLEQRKIESQILSAHFGAVSGLKCLPNEPLIVTSSPDNTMKLWIFDLADGAGRLLRIREGHADPPAIIRFYGDDGHNILSAGGDSSLRIFNTQTEIFNKSLGRASYNRKSSKKKGRTVDDPLIMPPITNFVAEKSREKDYDNIAATHLGLGVVTTWSYDKLKMGEHKLLPEKFKFDMNVTATTLALTQCGNFVVIGYNNGSVERFNIQSGLHRASYGIAQKAHDGPVKGITIDSLNVFVITAGRDAKVKIWPFKPTKDGKPRVVIDVKESVEWLCSHRENSLVAMALQDFTIPVIDIDMQRIVRVFEGHTGRLTDATFSPDSRWLITASMDRTVRVWDIPSAQLVDIFKVPEACISLSFSPTGEFLATAHVCNLGIHLWSNRTLYSHVSLKAITSVEKIPSISLPGTTAECLAETEDSSICVDLDDDEHIDDGSEDYKSPQYLDSKLVTMSALASSRWLNLLNIDIVRKKNKPKEAPKAPAAAPFFLPTVAALQPTFDFSDAKNQQDKSQLIAHPDFESLTPFGRILERTITTNNFDEVIEKLKSMGPNAIDLELQSLAFDLKSSVPLMLQFMKMIRCMMKSKKDFELAQAYLSLFLKRHGTTISDEEELSQCLSELQRVQMKSWMMLREKLFYNMSIVQYLKST</sequence>
<evidence type="ECO:0000313" key="2">
    <source>
        <dbReference type="Proteomes" id="UP001239111"/>
    </source>
</evidence>
<dbReference type="EMBL" id="CM056742">
    <property type="protein sequence ID" value="KAJ8674862.1"/>
    <property type="molecule type" value="Genomic_DNA"/>
</dbReference>
<comment type="caution">
    <text evidence="1">The sequence shown here is derived from an EMBL/GenBank/DDBJ whole genome shotgun (WGS) entry which is preliminary data.</text>
</comment>
<organism evidence="1 2">
    <name type="scientific">Eretmocerus hayati</name>
    <dbReference type="NCBI Taxonomy" id="131215"/>
    <lineage>
        <taxon>Eukaryota</taxon>
        <taxon>Metazoa</taxon>
        <taxon>Ecdysozoa</taxon>
        <taxon>Arthropoda</taxon>
        <taxon>Hexapoda</taxon>
        <taxon>Insecta</taxon>
        <taxon>Pterygota</taxon>
        <taxon>Neoptera</taxon>
        <taxon>Endopterygota</taxon>
        <taxon>Hymenoptera</taxon>
        <taxon>Apocrita</taxon>
        <taxon>Proctotrupomorpha</taxon>
        <taxon>Chalcidoidea</taxon>
        <taxon>Aphelinidae</taxon>
        <taxon>Aphelininae</taxon>
        <taxon>Eretmocerus</taxon>
    </lineage>
</organism>
<keyword evidence="2" id="KW-1185">Reference proteome</keyword>